<name>A0A6F9D8D2_9ASCI</name>
<evidence type="ECO:0000256" key="3">
    <source>
        <dbReference type="ARBA" id="ARBA00022771"/>
    </source>
</evidence>
<dbReference type="Gene3D" id="1.10.1170.10">
    <property type="entry name" value="Inhibitor Of Apoptosis Protein (2mihbC-IAP-1), Chain A"/>
    <property type="match status" value="2"/>
</dbReference>
<dbReference type="GO" id="GO:0061630">
    <property type="term" value="F:ubiquitin protein ligase activity"/>
    <property type="evidence" value="ECO:0007669"/>
    <property type="project" value="TreeGrafter"/>
</dbReference>
<dbReference type="GO" id="GO:0043066">
    <property type="term" value="P:negative regulation of apoptotic process"/>
    <property type="evidence" value="ECO:0007669"/>
    <property type="project" value="TreeGrafter"/>
</dbReference>
<evidence type="ECO:0000256" key="5">
    <source>
        <dbReference type="PROSITE-ProRule" id="PRU00175"/>
    </source>
</evidence>
<dbReference type="PROSITE" id="PS01282">
    <property type="entry name" value="BIR_REPEAT_1"/>
    <property type="match status" value="1"/>
</dbReference>
<evidence type="ECO:0000256" key="4">
    <source>
        <dbReference type="ARBA" id="ARBA00022833"/>
    </source>
</evidence>
<accession>A0A6F9D8D2</accession>
<dbReference type="GO" id="GO:0051726">
    <property type="term" value="P:regulation of cell cycle"/>
    <property type="evidence" value="ECO:0007669"/>
    <property type="project" value="TreeGrafter"/>
</dbReference>
<dbReference type="PANTHER" id="PTHR10044:SF139">
    <property type="entry name" value="DEATH-ASSOCIATED INHIBITOR OF APOPTOSIS 2"/>
    <property type="match status" value="1"/>
</dbReference>
<dbReference type="Pfam" id="PF00653">
    <property type="entry name" value="BIR"/>
    <property type="match status" value="2"/>
</dbReference>
<dbReference type="AlphaFoldDB" id="A0A6F9D8D2"/>
<protein>
    <submittedName>
        <fullName evidence="8">Baculoviral IAP repeat-containing protein 2</fullName>
    </submittedName>
</protein>
<sequence>MALQVASDGRVMRFANDPPGQETTYIFPGDVEVESYRVATFQKFLPATTVSVKELSQNGFFYTGYRDRIKCYRCGHAVEDMRVPVDKQRMQSWHDIQCQFAADTGRANRPTDTTPSPTVTVQPKTSGSQPSISPLLRKMTAGELLQRGPVHLSQAPSFNVPLSVVQSTRAVEKNHSNAPVFAHSRYSLSTARAHQERERGSVDAFPCTSPKNPHMADERTRLATFKFNWPNHINATPQELAQAGLYFLGERDRLKCWYCNKGFHNWERNDVPWVEHAKHSPNCEFLLQCQGPEFVSRVNNGEGHDICGTNWAEACQREEERLLAESIEKEIQESEIVAAVKDLGFENATIRKALTRCRKNNATVNSTVQLVDECLKENETHVESDTISRLEEDNTIPVNTTVEFELQQLQYERQCKVCLLKEASVMLLPCHHLASCDGCRESSQKCPICKTLVENMVP</sequence>
<dbReference type="SMART" id="SM00238">
    <property type="entry name" value="BIR"/>
    <property type="match status" value="2"/>
</dbReference>
<keyword evidence="3 5" id="KW-0863">Zinc-finger</keyword>
<dbReference type="InterPro" id="IPR001370">
    <property type="entry name" value="BIR_rpt"/>
</dbReference>
<dbReference type="EMBL" id="LR783321">
    <property type="protein sequence ID" value="CAB3225570.1"/>
    <property type="molecule type" value="mRNA"/>
</dbReference>
<proteinExistence type="evidence at transcript level"/>
<organism evidence="8">
    <name type="scientific">Phallusia mammillata</name>
    <dbReference type="NCBI Taxonomy" id="59560"/>
    <lineage>
        <taxon>Eukaryota</taxon>
        <taxon>Metazoa</taxon>
        <taxon>Chordata</taxon>
        <taxon>Tunicata</taxon>
        <taxon>Ascidiacea</taxon>
        <taxon>Phlebobranchia</taxon>
        <taxon>Ascidiidae</taxon>
        <taxon>Phallusia</taxon>
    </lineage>
</organism>
<evidence type="ECO:0000259" key="7">
    <source>
        <dbReference type="PROSITE" id="PS50089"/>
    </source>
</evidence>
<keyword evidence="2" id="KW-0479">Metal-binding</keyword>
<comment type="similarity">
    <text evidence="1">Belongs to the IAP family.</text>
</comment>
<dbReference type="GO" id="GO:0043027">
    <property type="term" value="F:cysteine-type endopeptidase inhibitor activity involved in apoptotic process"/>
    <property type="evidence" value="ECO:0007669"/>
    <property type="project" value="TreeGrafter"/>
</dbReference>
<dbReference type="GO" id="GO:0005737">
    <property type="term" value="C:cytoplasm"/>
    <property type="evidence" value="ECO:0007669"/>
    <property type="project" value="TreeGrafter"/>
</dbReference>
<evidence type="ECO:0000313" key="8">
    <source>
        <dbReference type="EMBL" id="CAB3225570.1"/>
    </source>
</evidence>
<dbReference type="CDD" id="cd00022">
    <property type="entry name" value="BIR"/>
    <property type="match status" value="1"/>
</dbReference>
<dbReference type="SUPFAM" id="SSF57924">
    <property type="entry name" value="Inhibitor of apoptosis (IAP) repeat"/>
    <property type="match status" value="2"/>
</dbReference>
<feature type="compositionally biased region" description="Low complexity" evidence="6">
    <location>
        <begin position="110"/>
        <end position="126"/>
    </location>
</feature>
<dbReference type="Pfam" id="PF13920">
    <property type="entry name" value="zf-C3HC4_3"/>
    <property type="match status" value="1"/>
</dbReference>
<dbReference type="GO" id="GO:0031398">
    <property type="term" value="P:positive regulation of protein ubiquitination"/>
    <property type="evidence" value="ECO:0007669"/>
    <property type="project" value="TreeGrafter"/>
</dbReference>
<dbReference type="Gene3D" id="3.30.40.10">
    <property type="entry name" value="Zinc/RING finger domain, C3HC4 (zinc finger)"/>
    <property type="match status" value="1"/>
</dbReference>
<dbReference type="PANTHER" id="PTHR10044">
    <property type="entry name" value="INHIBITOR OF APOPTOSIS"/>
    <property type="match status" value="1"/>
</dbReference>
<dbReference type="PROSITE" id="PS50089">
    <property type="entry name" value="ZF_RING_2"/>
    <property type="match status" value="1"/>
</dbReference>
<feature type="region of interest" description="Disordered" evidence="6">
    <location>
        <begin position="104"/>
        <end position="133"/>
    </location>
</feature>
<keyword evidence="4" id="KW-0862">Zinc</keyword>
<dbReference type="GO" id="GO:0005634">
    <property type="term" value="C:nucleus"/>
    <property type="evidence" value="ECO:0007669"/>
    <property type="project" value="TreeGrafter"/>
</dbReference>
<evidence type="ECO:0000256" key="2">
    <source>
        <dbReference type="ARBA" id="ARBA00022723"/>
    </source>
</evidence>
<feature type="domain" description="RING-type" evidence="7">
    <location>
        <begin position="415"/>
        <end position="450"/>
    </location>
</feature>
<dbReference type="InterPro" id="IPR001841">
    <property type="entry name" value="Znf_RING"/>
</dbReference>
<dbReference type="GO" id="GO:0008270">
    <property type="term" value="F:zinc ion binding"/>
    <property type="evidence" value="ECO:0007669"/>
    <property type="project" value="UniProtKB-KW"/>
</dbReference>
<evidence type="ECO:0000256" key="6">
    <source>
        <dbReference type="SAM" id="MobiDB-lite"/>
    </source>
</evidence>
<dbReference type="SMART" id="SM00184">
    <property type="entry name" value="RING"/>
    <property type="match status" value="1"/>
</dbReference>
<dbReference type="PROSITE" id="PS50143">
    <property type="entry name" value="BIR_REPEAT_2"/>
    <property type="match status" value="2"/>
</dbReference>
<evidence type="ECO:0000256" key="1">
    <source>
        <dbReference type="ARBA" id="ARBA00006672"/>
    </source>
</evidence>
<dbReference type="InterPro" id="IPR013083">
    <property type="entry name" value="Znf_RING/FYVE/PHD"/>
</dbReference>
<dbReference type="InterPro" id="IPR050784">
    <property type="entry name" value="IAP"/>
</dbReference>
<reference evidence="8" key="1">
    <citation type="submission" date="2020-04" db="EMBL/GenBank/DDBJ databases">
        <authorList>
            <person name="Neveu A P."/>
        </authorList>
    </citation>
    <scope>NUCLEOTIDE SEQUENCE</scope>
    <source>
        <tissue evidence="8">Whole embryo</tissue>
    </source>
</reference>
<gene>
    <name evidence="8" type="primary">Birc2-007</name>
</gene>